<reference evidence="2" key="1">
    <citation type="submission" date="2019-06" db="EMBL/GenBank/DDBJ databases">
        <title>Genomics analysis of Aphanomyces spp. identifies a new class of oomycete effector associated with host adaptation.</title>
        <authorList>
            <person name="Gaulin E."/>
        </authorList>
    </citation>
    <scope>NUCLEOTIDE SEQUENCE</scope>
    <source>
        <strain evidence="2">CBS 578.67</strain>
    </source>
</reference>
<evidence type="ECO:0000259" key="1">
    <source>
        <dbReference type="Pfam" id="PF00004"/>
    </source>
</evidence>
<organism evidence="2">
    <name type="scientific">Aphanomyces stellatus</name>
    <dbReference type="NCBI Taxonomy" id="120398"/>
    <lineage>
        <taxon>Eukaryota</taxon>
        <taxon>Sar</taxon>
        <taxon>Stramenopiles</taxon>
        <taxon>Oomycota</taxon>
        <taxon>Saprolegniomycetes</taxon>
        <taxon>Saprolegniales</taxon>
        <taxon>Verrucalvaceae</taxon>
        <taxon>Aphanomyces</taxon>
    </lineage>
</organism>
<dbReference type="Pfam" id="PF00004">
    <property type="entry name" value="AAA"/>
    <property type="match status" value="1"/>
</dbReference>
<proteinExistence type="predicted"/>
<comment type="caution">
    <text evidence="2">The sequence shown here is derived from an EMBL/GenBank/DDBJ whole genome shotgun (WGS) entry which is preliminary data.</text>
</comment>
<dbReference type="EMBL" id="VJMH01005219">
    <property type="protein sequence ID" value="KAF0698792.1"/>
    <property type="molecule type" value="Genomic_DNA"/>
</dbReference>
<dbReference type="AlphaFoldDB" id="A0A6A4YR41"/>
<protein>
    <recommendedName>
        <fullName evidence="1">ATPase AAA-type core domain-containing protein</fullName>
    </recommendedName>
</protein>
<name>A0A6A4YR41_9STRA</name>
<dbReference type="GO" id="GO:0016887">
    <property type="term" value="F:ATP hydrolysis activity"/>
    <property type="evidence" value="ECO:0007669"/>
    <property type="project" value="InterPro"/>
</dbReference>
<gene>
    <name evidence="2" type="ORF">As57867_010541</name>
</gene>
<dbReference type="InterPro" id="IPR027417">
    <property type="entry name" value="P-loop_NTPase"/>
</dbReference>
<feature type="non-terminal residue" evidence="2">
    <location>
        <position position="429"/>
    </location>
</feature>
<sequence length="429" mass="48559">MYEVTVALQFARARCAPSLFCRSHKEALAMDDQAIQFGMMNSLRTNNIIFDTLICLFIPILFKGIYDSTGHLTTFLEYLRERFGKKENEVTRRIEIKQHFNSYGKVHDEEQRNHILQKAISIYLSDHLDMAQKSGRYELLEKIRTETVEDVDGKTTTVVVDDSDSDSDNENYYSYSESDELQKLSIGALPPLNDWITIEPGLEFFHEINNGDGGNANNNGGDNNNNAAGLKESTVTFLLRSSMPDASRRIDEFVNRAFKSYQDAVIAKHKKDKSRYMYMSAPTPPSTEDGSATSGVQKYKRYGLSEDKTFESLFFDEKKALMDLLDNFVNKSGKFGIKGFPYKMGLLLHGPPGTGKTSLIKAVAQYTRRHIVNISLAKIKTNQELMNLMFDLKFGLDGEDMPVTLGFDKIVFVMEDIDCASNVVMARDD</sequence>
<dbReference type="InterPro" id="IPR050747">
    <property type="entry name" value="Mitochondrial_chaperone_BCS1"/>
</dbReference>
<dbReference type="SUPFAM" id="SSF52540">
    <property type="entry name" value="P-loop containing nucleoside triphosphate hydrolases"/>
    <property type="match status" value="1"/>
</dbReference>
<accession>A0A6A4YR41</accession>
<feature type="domain" description="ATPase AAA-type core" evidence="1">
    <location>
        <begin position="346"/>
        <end position="384"/>
    </location>
</feature>
<dbReference type="PANTHER" id="PTHR23070">
    <property type="entry name" value="BCS1 AAA-TYPE ATPASE"/>
    <property type="match status" value="1"/>
</dbReference>
<dbReference type="OrthoDB" id="10251412at2759"/>
<dbReference type="InterPro" id="IPR003959">
    <property type="entry name" value="ATPase_AAA_core"/>
</dbReference>
<dbReference type="Gene3D" id="3.40.50.300">
    <property type="entry name" value="P-loop containing nucleotide triphosphate hydrolases"/>
    <property type="match status" value="1"/>
</dbReference>
<evidence type="ECO:0000313" key="2">
    <source>
        <dbReference type="EMBL" id="KAF0698792.1"/>
    </source>
</evidence>
<dbReference type="GO" id="GO:0005524">
    <property type="term" value="F:ATP binding"/>
    <property type="evidence" value="ECO:0007669"/>
    <property type="project" value="InterPro"/>
</dbReference>